<organism evidence="1 2">
    <name type="scientific">Drosophila ananassae</name>
    <name type="common">Fruit fly</name>
    <dbReference type="NCBI Taxonomy" id="7217"/>
    <lineage>
        <taxon>Eukaryota</taxon>
        <taxon>Metazoa</taxon>
        <taxon>Ecdysozoa</taxon>
        <taxon>Arthropoda</taxon>
        <taxon>Hexapoda</taxon>
        <taxon>Insecta</taxon>
        <taxon>Pterygota</taxon>
        <taxon>Neoptera</taxon>
        <taxon>Endopterygota</taxon>
        <taxon>Diptera</taxon>
        <taxon>Brachycera</taxon>
        <taxon>Muscomorpha</taxon>
        <taxon>Ephydroidea</taxon>
        <taxon>Drosophilidae</taxon>
        <taxon>Drosophila</taxon>
        <taxon>Sophophora</taxon>
    </lineage>
</organism>
<dbReference type="Proteomes" id="UP000007801">
    <property type="component" value="Unassembled WGS sequence"/>
</dbReference>
<accession>B3MBC6</accession>
<proteinExistence type="predicted"/>
<dbReference type="HOGENOM" id="CLU_125152_0_0_1"/>
<sequence>MLSSELYGKSTRIIIIQLIIHLAQGARKWDYEPISITATSSDDSQLEMTAKIERMGRGEFGLTAVIDWKYDTDEKTMVEASAYRSSSGDESDYKLLPWAIPKQPFYEYLNTYYKDVIVKNLGHCSNLPQFEGKFQPPWPKNKYKIDKCQVDGDGLPEIAPPGYYKIIFWTYGPDPQPKWGFTAVFKLTNKMF</sequence>
<gene>
    <name evidence="1" type="primary">Dana\GF12154</name>
    <name evidence="1" type="synonym">dana_GLEANR_12165</name>
    <name evidence="1" type="ORF">GF12154</name>
</gene>
<dbReference type="InterPro" id="IPR010512">
    <property type="entry name" value="DUF1091"/>
</dbReference>
<evidence type="ECO:0000313" key="1">
    <source>
        <dbReference type="EMBL" id="EDV36051.1"/>
    </source>
</evidence>
<dbReference type="KEGG" id="dan:6495011"/>
<dbReference type="OrthoDB" id="8043478at2759"/>
<keyword evidence="2" id="KW-1185">Reference proteome</keyword>
<dbReference type="GeneID" id="6495011"/>
<dbReference type="OMA" id="LEWKYDI"/>
<dbReference type="PANTHER" id="PTHR21112:SF0">
    <property type="entry name" value="CHEMOSENSORY PROTEIN A 29A-RELATED"/>
    <property type="match status" value="1"/>
</dbReference>
<dbReference type="AlphaFoldDB" id="B3MBC6"/>
<name>B3MBC6_DROAN</name>
<dbReference type="PhylomeDB" id="B3MBC6"/>
<evidence type="ECO:0000313" key="2">
    <source>
        <dbReference type="Proteomes" id="UP000007801"/>
    </source>
</evidence>
<reference evidence="1 2" key="1">
    <citation type="journal article" date="2007" name="Nature">
        <title>Evolution of genes and genomes on the Drosophila phylogeny.</title>
        <authorList>
            <consortium name="Drosophila 12 Genomes Consortium"/>
            <person name="Clark A.G."/>
            <person name="Eisen M.B."/>
            <person name="Smith D.R."/>
            <person name="Bergman C.M."/>
            <person name="Oliver B."/>
            <person name="Markow T.A."/>
            <person name="Kaufman T.C."/>
            <person name="Kellis M."/>
            <person name="Gelbart W."/>
            <person name="Iyer V.N."/>
            <person name="Pollard D.A."/>
            <person name="Sackton T.B."/>
            <person name="Larracuente A.M."/>
            <person name="Singh N.D."/>
            <person name="Abad J.P."/>
            <person name="Abt D.N."/>
            <person name="Adryan B."/>
            <person name="Aguade M."/>
            <person name="Akashi H."/>
            <person name="Anderson W.W."/>
            <person name="Aquadro C.F."/>
            <person name="Ardell D.H."/>
            <person name="Arguello R."/>
            <person name="Artieri C.G."/>
            <person name="Barbash D.A."/>
            <person name="Barker D."/>
            <person name="Barsanti P."/>
            <person name="Batterham P."/>
            <person name="Batzoglou S."/>
            <person name="Begun D."/>
            <person name="Bhutkar A."/>
            <person name="Blanco E."/>
            <person name="Bosak S.A."/>
            <person name="Bradley R.K."/>
            <person name="Brand A.D."/>
            <person name="Brent M.R."/>
            <person name="Brooks A.N."/>
            <person name="Brown R.H."/>
            <person name="Butlin R.K."/>
            <person name="Caggese C."/>
            <person name="Calvi B.R."/>
            <person name="Bernardo de Carvalho A."/>
            <person name="Caspi A."/>
            <person name="Castrezana S."/>
            <person name="Celniker S.E."/>
            <person name="Chang J.L."/>
            <person name="Chapple C."/>
            <person name="Chatterji S."/>
            <person name="Chinwalla A."/>
            <person name="Civetta A."/>
            <person name="Clifton S.W."/>
            <person name="Comeron J.M."/>
            <person name="Costello J.C."/>
            <person name="Coyne J.A."/>
            <person name="Daub J."/>
            <person name="David R.G."/>
            <person name="Delcher A.L."/>
            <person name="Delehaunty K."/>
            <person name="Do C.B."/>
            <person name="Ebling H."/>
            <person name="Edwards K."/>
            <person name="Eickbush T."/>
            <person name="Evans J.D."/>
            <person name="Filipski A."/>
            <person name="Findeiss S."/>
            <person name="Freyhult E."/>
            <person name="Fulton L."/>
            <person name="Fulton R."/>
            <person name="Garcia A.C."/>
            <person name="Gardiner A."/>
            <person name="Garfield D.A."/>
            <person name="Garvin B.E."/>
            <person name="Gibson G."/>
            <person name="Gilbert D."/>
            <person name="Gnerre S."/>
            <person name="Godfrey J."/>
            <person name="Good R."/>
            <person name="Gotea V."/>
            <person name="Gravely B."/>
            <person name="Greenberg A.J."/>
            <person name="Griffiths-Jones S."/>
            <person name="Gross S."/>
            <person name="Guigo R."/>
            <person name="Gustafson E.A."/>
            <person name="Haerty W."/>
            <person name="Hahn M.W."/>
            <person name="Halligan D.L."/>
            <person name="Halpern A.L."/>
            <person name="Halter G.M."/>
            <person name="Han M.V."/>
            <person name="Heger A."/>
            <person name="Hillier L."/>
            <person name="Hinrichs A.S."/>
            <person name="Holmes I."/>
            <person name="Hoskins R.A."/>
            <person name="Hubisz M.J."/>
            <person name="Hultmark D."/>
            <person name="Huntley M.A."/>
            <person name="Jaffe D.B."/>
            <person name="Jagadeeshan S."/>
            <person name="Jeck W.R."/>
            <person name="Johnson J."/>
            <person name="Jones C.D."/>
            <person name="Jordan W.C."/>
            <person name="Karpen G.H."/>
            <person name="Kataoka E."/>
            <person name="Keightley P.D."/>
            <person name="Kheradpour P."/>
            <person name="Kirkness E.F."/>
            <person name="Koerich L.B."/>
            <person name="Kristiansen K."/>
            <person name="Kudrna D."/>
            <person name="Kulathinal R.J."/>
            <person name="Kumar S."/>
            <person name="Kwok R."/>
            <person name="Lander E."/>
            <person name="Langley C.H."/>
            <person name="Lapoint R."/>
            <person name="Lazzaro B.P."/>
            <person name="Lee S.J."/>
            <person name="Levesque L."/>
            <person name="Li R."/>
            <person name="Lin C.F."/>
            <person name="Lin M.F."/>
            <person name="Lindblad-Toh K."/>
            <person name="Llopart A."/>
            <person name="Long M."/>
            <person name="Low L."/>
            <person name="Lozovsky E."/>
            <person name="Lu J."/>
            <person name="Luo M."/>
            <person name="Machado C.A."/>
            <person name="Makalowski W."/>
            <person name="Marzo M."/>
            <person name="Matsuda M."/>
            <person name="Matzkin L."/>
            <person name="McAllister B."/>
            <person name="McBride C.S."/>
            <person name="McKernan B."/>
            <person name="McKernan K."/>
            <person name="Mendez-Lago M."/>
            <person name="Minx P."/>
            <person name="Mollenhauer M.U."/>
            <person name="Montooth K."/>
            <person name="Mount S.M."/>
            <person name="Mu X."/>
            <person name="Myers E."/>
            <person name="Negre B."/>
            <person name="Newfeld S."/>
            <person name="Nielsen R."/>
            <person name="Noor M.A."/>
            <person name="O'Grady P."/>
            <person name="Pachter L."/>
            <person name="Papaceit M."/>
            <person name="Parisi M.J."/>
            <person name="Parisi M."/>
            <person name="Parts L."/>
            <person name="Pedersen J.S."/>
            <person name="Pesole G."/>
            <person name="Phillippy A.M."/>
            <person name="Ponting C.P."/>
            <person name="Pop M."/>
            <person name="Porcelli D."/>
            <person name="Powell J.R."/>
            <person name="Prohaska S."/>
            <person name="Pruitt K."/>
            <person name="Puig M."/>
            <person name="Quesneville H."/>
            <person name="Ram K.R."/>
            <person name="Rand D."/>
            <person name="Rasmussen M.D."/>
            <person name="Reed L.K."/>
            <person name="Reenan R."/>
            <person name="Reily A."/>
            <person name="Remington K.A."/>
            <person name="Rieger T.T."/>
            <person name="Ritchie M.G."/>
            <person name="Robin C."/>
            <person name="Rogers Y.H."/>
            <person name="Rohde C."/>
            <person name="Rozas J."/>
            <person name="Rubenfield M.J."/>
            <person name="Ruiz A."/>
            <person name="Russo S."/>
            <person name="Salzberg S.L."/>
            <person name="Sanchez-Gracia A."/>
            <person name="Saranga D.J."/>
            <person name="Sato H."/>
            <person name="Schaeffer S.W."/>
            <person name="Schatz M.C."/>
            <person name="Schlenke T."/>
            <person name="Schwartz R."/>
            <person name="Segarra C."/>
            <person name="Singh R.S."/>
            <person name="Sirot L."/>
            <person name="Sirota M."/>
            <person name="Sisneros N.B."/>
            <person name="Smith C.D."/>
            <person name="Smith T.F."/>
            <person name="Spieth J."/>
            <person name="Stage D.E."/>
            <person name="Stark A."/>
            <person name="Stephan W."/>
            <person name="Strausberg R.L."/>
            <person name="Strempel S."/>
            <person name="Sturgill D."/>
            <person name="Sutton G."/>
            <person name="Sutton G.G."/>
            <person name="Tao W."/>
            <person name="Teichmann S."/>
            <person name="Tobari Y.N."/>
            <person name="Tomimura Y."/>
            <person name="Tsolas J.M."/>
            <person name="Valente V.L."/>
            <person name="Venter E."/>
            <person name="Venter J.C."/>
            <person name="Vicario S."/>
            <person name="Vieira F.G."/>
            <person name="Vilella A.J."/>
            <person name="Villasante A."/>
            <person name="Walenz B."/>
            <person name="Wang J."/>
            <person name="Wasserman M."/>
            <person name="Watts T."/>
            <person name="Wilson D."/>
            <person name="Wilson R.K."/>
            <person name="Wing R.A."/>
            <person name="Wolfner M.F."/>
            <person name="Wong A."/>
            <person name="Wong G.K."/>
            <person name="Wu C.I."/>
            <person name="Wu G."/>
            <person name="Yamamoto D."/>
            <person name="Yang H.P."/>
            <person name="Yang S.P."/>
            <person name="Yorke J.A."/>
            <person name="Yoshida K."/>
            <person name="Zdobnov E."/>
            <person name="Zhang P."/>
            <person name="Zhang Y."/>
            <person name="Zimin A.V."/>
            <person name="Baldwin J."/>
            <person name="Abdouelleil A."/>
            <person name="Abdulkadir J."/>
            <person name="Abebe A."/>
            <person name="Abera B."/>
            <person name="Abreu J."/>
            <person name="Acer S.C."/>
            <person name="Aftuck L."/>
            <person name="Alexander A."/>
            <person name="An P."/>
            <person name="Anderson E."/>
            <person name="Anderson S."/>
            <person name="Arachi H."/>
            <person name="Azer M."/>
            <person name="Bachantsang P."/>
            <person name="Barry A."/>
            <person name="Bayul T."/>
            <person name="Berlin A."/>
            <person name="Bessette D."/>
            <person name="Bloom T."/>
            <person name="Blye J."/>
            <person name="Boguslavskiy L."/>
            <person name="Bonnet C."/>
            <person name="Boukhgalter B."/>
            <person name="Bourzgui I."/>
            <person name="Brown A."/>
            <person name="Cahill P."/>
            <person name="Channer S."/>
            <person name="Cheshatsang Y."/>
            <person name="Chuda L."/>
            <person name="Citroen M."/>
            <person name="Collymore A."/>
            <person name="Cooke P."/>
            <person name="Costello M."/>
            <person name="D'Aco K."/>
            <person name="Daza R."/>
            <person name="De Haan G."/>
            <person name="DeGray S."/>
            <person name="DeMaso C."/>
            <person name="Dhargay N."/>
            <person name="Dooley K."/>
            <person name="Dooley E."/>
            <person name="Doricent M."/>
            <person name="Dorje P."/>
            <person name="Dorjee K."/>
            <person name="Dupes A."/>
            <person name="Elong R."/>
            <person name="Falk J."/>
            <person name="Farina A."/>
            <person name="Faro S."/>
            <person name="Ferguson D."/>
            <person name="Fisher S."/>
            <person name="Foley C.D."/>
            <person name="Franke A."/>
            <person name="Friedrich D."/>
            <person name="Gadbois L."/>
            <person name="Gearin G."/>
            <person name="Gearin C.R."/>
            <person name="Giannoukos G."/>
            <person name="Goode T."/>
            <person name="Graham J."/>
            <person name="Grandbois E."/>
            <person name="Grewal S."/>
            <person name="Gyaltsen K."/>
            <person name="Hafez N."/>
            <person name="Hagos B."/>
            <person name="Hall J."/>
            <person name="Henson C."/>
            <person name="Hollinger A."/>
            <person name="Honan T."/>
            <person name="Huard M.D."/>
            <person name="Hughes L."/>
            <person name="Hurhula B."/>
            <person name="Husby M.E."/>
            <person name="Kamat A."/>
            <person name="Kanga B."/>
            <person name="Kashin S."/>
            <person name="Khazanovich D."/>
            <person name="Kisner P."/>
            <person name="Lance K."/>
            <person name="Lara M."/>
            <person name="Lee W."/>
            <person name="Lennon N."/>
            <person name="Letendre F."/>
            <person name="LeVine R."/>
            <person name="Lipovsky A."/>
            <person name="Liu X."/>
            <person name="Liu J."/>
            <person name="Liu S."/>
            <person name="Lokyitsang T."/>
            <person name="Lokyitsang Y."/>
            <person name="Lubonja R."/>
            <person name="Lui A."/>
            <person name="MacDonald P."/>
            <person name="Magnisalis V."/>
            <person name="Maru K."/>
            <person name="Matthews C."/>
            <person name="McCusker W."/>
            <person name="McDonough S."/>
            <person name="Mehta T."/>
            <person name="Meldrim J."/>
            <person name="Meneus L."/>
            <person name="Mihai O."/>
            <person name="Mihalev A."/>
            <person name="Mihova T."/>
            <person name="Mittelman R."/>
            <person name="Mlenga V."/>
            <person name="Montmayeur A."/>
            <person name="Mulrain L."/>
            <person name="Navidi A."/>
            <person name="Naylor J."/>
            <person name="Negash T."/>
            <person name="Nguyen T."/>
            <person name="Nguyen N."/>
            <person name="Nicol R."/>
            <person name="Norbu C."/>
            <person name="Norbu N."/>
            <person name="Novod N."/>
            <person name="O'Neill B."/>
            <person name="Osman S."/>
            <person name="Markiewicz E."/>
            <person name="Oyono O.L."/>
            <person name="Patti C."/>
            <person name="Phunkhang P."/>
            <person name="Pierre F."/>
            <person name="Priest M."/>
            <person name="Raghuraman S."/>
            <person name="Rege F."/>
            <person name="Reyes R."/>
            <person name="Rise C."/>
            <person name="Rogov P."/>
            <person name="Ross K."/>
            <person name="Ryan E."/>
            <person name="Settipalli S."/>
            <person name="Shea T."/>
            <person name="Sherpa N."/>
            <person name="Shi L."/>
            <person name="Shih D."/>
            <person name="Sparrow T."/>
            <person name="Spaulding J."/>
            <person name="Stalker J."/>
            <person name="Stange-Thomann N."/>
            <person name="Stavropoulos S."/>
            <person name="Stone C."/>
            <person name="Strader C."/>
            <person name="Tesfaye S."/>
            <person name="Thomson T."/>
            <person name="Thoulutsang Y."/>
            <person name="Thoulutsang D."/>
            <person name="Topham K."/>
            <person name="Topping I."/>
            <person name="Tsamla T."/>
            <person name="Vassiliev H."/>
            <person name="Vo A."/>
            <person name="Wangchuk T."/>
            <person name="Wangdi T."/>
            <person name="Weiand M."/>
            <person name="Wilkinson J."/>
            <person name="Wilson A."/>
            <person name="Yadav S."/>
            <person name="Young G."/>
            <person name="Yu Q."/>
            <person name="Zembek L."/>
            <person name="Zhong D."/>
            <person name="Zimmer A."/>
            <person name="Zwirko Z."/>
            <person name="Jaffe D.B."/>
            <person name="Alvarez P."/>
            <person name="Brockman W."/>
            <person name="Butler J."/>
            <person name="Chin C."/>
            <person name="Gnerre S."/>
            <person name="Grabherr M."/>
            <person name="Kleber M."/>
            <person name="Mauceli E."/>
            <person name="MacCallum I."/>
        </authorList>
    </citation>
    <scope>NUCLEOTIDE SEQUENCE [LARGE SCALE GENOMIC DNA]</scope>
    <source>
        <strain evidence="2">Tucson 14024-0371.13</strain>
    </source>
</reference>
<dbReference type="EMBL" id="CH902619">
    <property type="protein sequence ID" value="EDV36051.1"/>
    <property type="molecule type" value="Genomic_DNA"/>
</dbReference>
<dbReference type="InParanoid" id="B3MBC6"/>
<protein>
    <submittedName>
        <fullName evidence="1">Uncharacterized protein</fullName>
    </submittedName>
</protein>
<dbReference type="Pfam" id="PF06477">
    <property type="entry name" value="DUF1091"/>
    <property type="match status" value="1"/>
</dbReference>
<dbReference type="PANTHER" id="PTHR21112">
    <property type="entry name" value="CHEMOSENSORY PROTEIN A 29A-RELATED"/>
    <property type="match status" value="1"/>
</dbReference>